<dbReference type="KEGG" id="ssan:NX02_08610"/>
<dbReference type="RefSeq" id="WP_025291703.1">
    <property type="nucleotide sequence ID" value="NZ_CP006644.1"/>
</dbReference>
<sequence>MLDGYREIIIWIKHGSGLSDPVLHFHAGMLVLVAARVFWRRPLASFVPLAVTIAAALANEALDRIILGSWRWTDTRGDLFHTLVWPALLSLGAWLKSRWPALGRPRRRRR</sequence>
<evidence type="ECO:0000313" key="3">
    <source>
        <dbReference type="Proteomes" id="UP000018851"/>
    </source>
</evidence>
<protein>
    <recommendedName>
        <fullName evidence="4">VanZ-like domain-containing protein</fullName>
    </recommendedName>
</protein>
<keyword evidence="1" id="KW-0472">Membrane</keyword>
<name>W0ACP5_9SPHN</name>
<keyword evidence="1" id="KW-0812">Transmembrane</keyword>
<evidence type="ECO:0000313" key="2">
    <source>
        <dbReference type="EMBL" id="AHE53445.1"/>
    </source>
</evidence>
<dbReference type="eggNOG" id="ENOG50315RP">
    <property type="taxonomic scope" value="Bacteria"/>
</dbReference>
<dbReference type="HOGENOM" id="CLU_164080_0_0_5"/>
<dbReference type="AlphaFoldDB" id="W0ACP5"/>
<keyword evidence="1" id="KW-1133">Transmembrane helix</keyword>
<gene>
    <name evidence="2" type="ORF">NX02_08610</name>
</gene>
<reference evidence="2 3" key="1">
    <citation type="submission" date="2013-07" db="EMBL/GenBank/DDBJ databases">
        <title>Completed genome of Sphingomonas sanxanigenens NX02.</title>
        <authorList>
            <person name="Ma T."/>
            <person name="Huang H."/>
            <person name="Wu M."/>
            <person name="Li X."/>
            <person name="Li G."/>
        </authorList>
    </citation>
    <scope>NUCLEOTIDE SEQUENCE [LARGE SCALE GENOMIC DNA]</scope>
    <source>
        <strain evidence="2 3">NX02</strain>
    </source>
</reference>
<proteinExistence type="predicted"/>
<feature type="transmembrane region" description="Helical" evidence="1">
    <location>
        <begin position="79"/>
        <end position="99"/>
    </location>
</feature>
<dbReference type="PATRIC" id="fig|1123269.5.peg.1688"/>
<dbReference type="EMBL" id="CP006644">
    <property type="protein sequence ID" value="AHE53445.1"/>
    <property type="molecule type" value="Genomic_DNA"/>
</dbReference>
<feature type="transmembrane region" description="Helical" evidence="1">
    <location>
        <begin position="46"/>
        <end position="67"/>
    </location>
</feature>
<accession>W0ACP5</accession>
<evidence type="ECO:0000256" key="1">
    <source>
        <dbReference type="SAM" id="Phobius"/>
    </source>
</evidence>
<keyword evidence="3" id="KW-1185">Reference proteome</keyword>
<organism evidence="2 3">
    <name type="scientific">Sphingomonas sanxanigenens DSM 19645 = NX02</name>
    <dbReference type="NCBI Taxonomy" id="1123269"/>
    <lineage>
        <taxon>Bacteria</taxon>
        <taxon>Pseudomonadati</taxon>
        <taxon>Pseudomonadota</taxon>
        <taxon>Alphaproteobacteria</taxon>
        <taxon>Sphingomonadales</taxon>
        <taxon>Sphingomonadaceae</taxon>
        <taxon>Sphingomonas</taxon>
    </lineage>
</organism>
<evidence type="ECO:0008006" key="4">
    <source>
        <dbReference type="Google" id="ProtNLM"/>
    </source>
</evidence>
<feature type="transmembrane region" description="Helical" evidence="1">
    <location>
        <begin position="22"/>
        <end position="39"/>
    </location>
</feature>
<dbReference type="STRING" id="1123269.NX02_08610"/>
<dbReference type="Proteomes" id="UP000018851">
    <property type="component" value="Chromosome"/>
</dbReference>